<name>A0A8J6T852_9DELT</name>
<proteinExistence type="predicted"/>
<organism evidence="1 2">
    <name type="scientific">Candidatus Desulfacyla euxinica</name>
    <dbReference type="NCBI Taxonomy" id="2841693"/>
    <lineage>
        <taxon>Bacteria</taxon>
        <taxon>Deltaproteobacteria</taxon>
        <taxon>Candidatus Desulfacyla</taxon>
    </lineage>
</organism>
<dbReference type="AlphaFoldDB" id="A0A8J6T852"/>
<accession>A0A8J6T852</accession>
<dbReference type="EMBL" id="JACNJD010000249">
    <property type="protein sequence ID" value="MBC8177999.1"/>
    <property type="molecule type" value="Genomic_DNA"/>
</dbReference>
<evidence type="ECO:0000313" key="2">
    <source>
        <dbReference type="Proteomes" id="UP000650524"/>
    </source>
</evidence>
<evidence type="ECO:0000313" key="1">
    <source>
        <dbReference type="EMBL" id="MBC8177999.1"/>
    </source>
</evidence>
<reference evidence="1 2" key="1">
    <citation type="submission" date="2020-08" db="EMBL/GenBank/DDBJ databases">
        <title>Bridging the membrane lipid divide: bacteria of the FCB group superphylum have the potential to synthesize archaeal ether lipids.</title>
        <authorList>
            <person name="Villanueva L."/>
            <person name="Von Meijenfeldt F.A.B."/>
            <person name="Westbye A.B."/>
            <person name="Yadav S."/>
            <person name="Hopmans E.C."/>
            <person name="Dutilh B.E."/>
            <person name="Sinninghe Damste J.S."/>
        </authorList>
    </citation>
    <scope>NUCLEOTIDE SEQUENCE [LARGE SCALE GENOMIC DNA]</scope>
    <source>
        <strain evidence="1">NIOZ-UU27</strain>
    </source>
</reference>
<protein>
    <submittedName>
        <fullName evidence="1">Uncharacterized protein</fullName>
    </submittedName>
</protein>
<gene>
    <name evidence="1" type="ORF">H8E19_11395</name>
</gene>
<sequence length="70" mass="8047">MKVISVIEDEDVIKKILKHLGLWDQKARPPPKANSPPMTPEYHIDYTNSQLPVSDNHLYVDPQYPETFSA</sequence>
<comment type="caution">
    <text evidence="1">The sequence shown here is derived from an EMBL/GenBank/DDBJ whole genome shotgun (WGS) entry which is preliminary data.</text>
</comment>
<dbReference type="Proteomes" id="UP000650524">
    <property type="component" value="Unassembled WGS sequence"/>
</dbReference>